<protein>
    <recommendedName>
        <fullName evidence="1">tRNA-uridine aminocarboxypropyltransferase</fullName>
        <ecNumber evidence="1">2.5.1.25</ecNumber>
    </recommendedName>
</protein>
<organism evidence="7 8">
    <name type="scientific">Alteromonas marina</name>
    <dbReference type="NCBI Taxonomy" id="203795"/>
    <lineage>
        <taxon>Bacteria</taxon>
        <taxon>Pseudomonadati</taxon>
        <taxon>Pseudomonadota</taxon>
        <taxon>Gammaproteobacteria</taxon>
        <taxon>Alteromonadales</taxon>
        <taxon>Alteromonadaceae</taxon>
        <taxon>Alteromonas/Salinimonas group</taxon>
        <taxon>Alteromonas</taxon>
    </lineage>
</organism>
<evidence type="ECO:0000313" key="7">
    <source>
        <dbReference type="EMBL" id="KHT50593.1"/>
    </source>
</evidence>
<keyword evidence="2" id="KW-0808">Transferase</keyword>
<dbReference type="EMBL" id="JWLW01000023">
    <property type="protein sequence ID" value="KHT50593.1"/>
    <property type="molecule type" value="Genomic_DNA"/>
</dbReference>
<dbReference type="PANTHER" id="PTHR21392:SF0">
    <property type="entry name" value="TRNA-URIDINE AMINOCARBOXYPROPYLTRANSFERASE 2"/>
    <property type="match status" value="1"/>
</dbReference>
<dbReference type="Pfam" id="PF03942">
    <property type="entry name" value="DTW"/>
    <property type="match status" value="1"/>
</dbReference>
<evidence type="ECO:0000313" key="8">
    <source>
        <dbReference type="Proteomes" id="UP000031197"/>
    </source>
</evidence>
<comment type="caution">
    <text evidence="7">The sequence shown here is derived from an EMBL/GenBank/DDBJ whole genome shotgun (WGS) entry which is preliminary data.</text>
</comment>
<sequence>MRLYCEHCGYPQKTCICSHINTVDTSLEIVIIQHEKEALHAKNTARLVSLCIPSTRIIPANDVIAMQSLSKHCLPQHSVLIYPSEHSTPIEDVSADERSKLSKLILIDGSWKQAFGLVKQNPWLAKLRAFHFNSAPASNYAIRHTTLSNALSTLEATAYALLRLDQSDISGLHEAQRALQDKWQGPMSHRRHL</sequence>
<evidence type="ECO:0000256" key="4">
    <source>
        <dbReference type="ARBA" id="ARBA00022694"/>
    </source>
</evidence>
<feature type="domain" description="DTW" evidence="6">
    <location>
        <begin position="1"/>
        <end position="188"/>
    </location>
</feature>
<dbReference type="InterPro" id="IPR005636">
    <property type="entry name" value="DTW"/>
</dbReference>
<dbReference type="EC" id="2.5.1.25" evidence="1"/>
<evidence type="ECO:0000259" key="6">
    <source>
        <dbReference type="SMART" id="SM01144"/>
    </source>
</evidence>
<evidence type="ECO:0000256" key="5">
    <source>
        <dbReference type="ARBA" id="ARBA00034489"/>
    </source>
</evidence>
<proteinExistence type="inferred from homology"/>
<evidence type="ECO:0000256" key="3">
    <source>
        <dbReference type="ARBA" id="ARBA00022691"/>
    </source>
</evidence>
<dbReference type="GO" id="GO:0008033">
    <property type="term" value="P:tRNA processing"/>
    <property type="evidence" value="ECO:0007669"/>
    <property type="project" value="UniProtKB-KW"/>
</dbReference>
<keyword evidence="4" id="KW-0819">tRNA processing</keyword>
<evidence type="ECO:0000256" key="2">
    <source>
        <dbReference type="ARBA" id="ARBA00022679"/>
    </source>
</evidence>
<keyword evidence="3" id="KW-0949">S-adenosyl-L-methionine</keyword>
<dbReference type="SMART" id="SM01144">
    <property type="entry name" value="DTW"/>
    <property type="match status" value="1"/>
</dbReference>
<dbReference type="GO" id="GO:0016432">
    <property type="term" value="F:tRNA-uridine aminocarboxypropyltransferase activity"/>
    <property type="evidence" value="ECO:0007669"/>
    <property type="project" value="UniProtKB-EC"/>
</dbReference>
<dbReference type="PANTHER" id="PTHR21392">
    <property type="entry name" value="TRNA-URIDINE AMINOCARBOXYPROPYLTRANSFERASE 2"/>
    <property type="match status" value="1"/>
</dbReference>
<reference evidence="7 8" key="1">
    <citation type="submission" date="2014-12" db="EMBL/GenBank/DDBJ databases">
        <title>Genome sequencing of Alteromonas marina AD001.</title>
        <authorList>
            <person name="Adrian T.G.S."/>
            <person name="Chan K.G."/>
        </authorList>
    </citation>
    <scope>NUCLEOTIDE SEQUENCE [LARGE SCALE GENOMIC DNA]</scope>
    <source>
        <strain evidence="7 8">AD001</strain>
    </source>
</reference>
<dbReference type="RefSeq" id="WP_039221274.1">
    <property type="nucleotide sequence ID" value="NZ_JWLW01000023.1"/>
</dbReference>
<gene>
    <name evidence="7" type="ORF">RJ41_12415</name>
</gene>
<dbReference type="InterPro" id="IPR039262">
    <property type="entry name" value="DTWD2/TAPT"/>
</dbReference>
<evidence type="ECO:0000256" key="1">
    <source>
        <dbReference type="ARBA" id="ARBA00012386"/>
    </source>
</evidence>
<dbReference type="Proteomes" id="UP000031197">
    <property type="component" value="Unassembled WGS sequence"/>
</dbReference>
<accession>A0A0B3Y513</accession>
<comment type="similarity">
    <text evidence="5">Belongs to the TDD superfamily. DTWD2 family.</text>
</comment>
<dbReference type="OrthoDB" id="268835at2"/>
<keyword evidence="8" id="KW-1185">Reference proteome</keyword>
<dbReference type="AlphaFoldDB" id="A0A0B3Y513"/>
<name>A0A0B3Y513_9ALTE</name>